<proteinExistence type="predicted"/>
<protein>
    <recommendedName>
        <fullName evidence="3">WGR domain-containing protein</fullName>
    </recommendedName>
</protein>
<accession>A0AAN5AP21</accession>
<comment type="caution">
    <text evidence="1">The sequence shown here is derived from an EMBL/GenBank/DDBJ whole genome shotgun (WGS) entry which is preliminary data.</text>
</comment>
<keyword evidence="2" id="KW-1185">Reference proteome</keyword>
<dbReference type="EMBL" id="BQKE01000003">
    <property type="protein sequence ID" value="GJM63896.1"/>
    <property type="molecule type" value="Genomic_DNA"/>
</dbReference>
<evidence type="ECO:0008006" key="3">
    <source>
        <dbReference type="Google" id="ProtNLM"/>
    </source>
</evidence>
<evidence type="ECO:0000313" key="1">
    <source>
        <dbReference type="EMBL" id="GJM63896.1"/>
    </source>
</evidence>
<dbReference type="RefSeq" id="WP_338238993.1">
    <property type="nucleotide sequence ID" value="NZ_BQKE01000003.1"/>
</dbReference>
<organism evidence="1 2">
    <name type="scientific">Persicobacter diffluens</name>
    <dbReference type="NCBI Taxonomy" id="981"/>
    <lineage>
        <taxon>Bacteria</taxon>
        <taxon>Pseudomonadati</taxon>
        <taxon>Bacteroidota</taxon>
        <taxon>Cytophagia</taxon>
        <taxon>Cytophagales</taxon>
        <taxon>Persicobacteraceae</taxon>
        <taxon>Persicobacter</taxon>
    </lineage>
</organism>
<reference evidence="1 2" key="1">
    <citation type="submission" date="2021-12" db="EMBL/GenBank/DDBJ databases">
        <title>Genome sequencing of bacteria with rrn-lacking chromosome and rrn-plasmid.</title>
        <authorList>
            <person name="Anda M."/>
            <person name="Iwasaki W."/>
        </authorList>
    </citation>
    <scope>NUCLEOTIDE SEQUENCE [LARGE SCALE GENOMIC DNA]</scope>
    <source>
        <strain evidence="1 2">NBRC 15940</strain>
    </source>
</reference>
<dbReference type="Proteomes" id="UP001310022">
    <property type="component" value="Unassembled WGS sequence"/>
</dbReference>
<gene>
    <name evidence="1" type="ORF">PEDI_44480</name>
</gene>
<name>A0AAN5AP21_9BACT</name>
<sequence length="271" mass="31212">MIKLYKTIDNELHYWETWDDENNSAIIHWGKVGFRGEVKGVKSGLFSNFRKVVQKEIDKKVNEGYIQFEDSDLTFIEIIYPIDGMGTEEDLIKRHSLESRINELLGWTGLGHVDGGSIGSGTMEVGCEVVDFEIAKRVIEQDLKGSEFEDFMEIKAIDYELEPDMILAELFETVPREVLNVNIVEPENIEERISAVGTICTNIIGVNEASIEFIPNDNPPAMREILSWIWTFRPDLGAEILNYDIEPEFIKLIESYKTGNMDEFWKYIKEK</sequence>
<dbReference type="AlphaFoldDB" id="A0AAN5AP21"/>
<evidence type="ECO:0000313" key="2">
    <source>
        <dbReference type="Proteomes" id="UP001310022"/>
    </source>
</evidence>